<dbReference type="Pfam" id="PF04280">
    <property type="entry name" value="Tim44"/>
    <property type="match status" value="1"/>
</dbReference>
<dbReference type="InterPro" id="IPR007379">
    <property type="entry name" value="Tim44-like_dom"/>
</dbReference>
<accession>A0A370GI39</accession>
<evidence type="ECO:0000313" key="4">
    <source>
        <dbReference type="Proteomes" id="UP000254720"/>
    </source>
</evidence>
<feature type="domain" description="Tim44-like" evidence="2">
    <location>
        <begin position="131"/>
        <end position="268"/>
    </location>
</feature>
<dbReference type="Gene3D" id="3.10.450.240">
    <property type="match status" value="1"/>
</dbReference>
<dbReference type="RefSeq" id="WP_232058701.1">
    <property type="nucleotide sequence ID" value="NZ_LR699115.1"/>
</dbReference>
<organism evidence="3 4">
    <name type="scientific">Aquicella lusitana</name>
    <dbReference type="NCBI Taxonomy" id="254246"/>
    <lineage>
        <taxon>Bacteria</taxon>
        <taxon>Pseudomonadati</taxon>
        <taxon>Pseudomonadota</taxon>
        <taxon>Gammaproteobacteria</taxon>
        <taxon>Legionellales</taxon>
        <taxon>Coxiellaceae</taxon>
        <taxon>Aquicella</taxon>
    </lineage>
</organism>
<name>A0A370GI39_9COXI</name>
<protein>
    <submittedName>
        <fullName evidence="3">Putative lipid-binding transport protein (Tim44 family)</fullName>
    </submittedName>
</protein>
<comment type="caution">
    <text evidence="3">The sequence shown here is derived from an EMBL/GenBank/DDBJ whole genome shotgun (WGS) entry which is preliminary data.</text>
</comment>
<evidence type="ECO:0000256" key="1">
    <source>
        <dbReference type="SAM" id="Phobius"/>
    </source>
</evidence>
<keyword evidence="1" id="KW-1133">Transmembrane helix</keyword>
<keyword evidence="1" id="KW-0812">Transmembrane</keyword>
<dbReference type="SUPFAM" id="SSF54427">
    <property type="entry name" value="NTF2-like"/>
    <property type="match status" value="1"/>
</dbReference>
<dbReference type="AlphaFoldDB" id="A0A370GI39"/>
<keyword evidence="1" id="KW-0472">Membrane</keyword>
<dbReference type="PANTHER" id="PTHR41542">
    <property type="entry name" value="BLL5807 PROTEIN"/>
    <property type="match status" value="1"/>
</dbReference>
<dbReference type="PANTHER" id="PTHR41542:SF1">
    <property type="entry name" value="BLL5807 PROTEIN"/>
    <property type="match status" value="1"/>
</dbReference>
<proteinExistence type="predicted"/>
<dbReference type="EMBL" id="QQAX01000016">
    <property type="protein sequence ID" value="RDI42054.1"/>
    <property type="molecule type" value="Genomic_DNA"/>
</dbReference>
<gene>
    <name evidence="3" type="ORF">C8D86_1168</name>
</gene>
<feature type="transmembrane region" description="Helical" evidence="1">
    <location>
        <begin position="84"/>
        <end position="102"/>
    </location>
</feature>
<dbReference type="Proteomes" id="UP000254720">
    <property type="component" value="Unassembled WGS sequence"/>
</dbReference>
<dbReference type="SMART" id="SM00978">
    <property type="entry name" value="Tim44"/>
    <property type="match status" value="1"/>
</dbReference>
<evidence type="ECO:0000259" key="2">
    <source>
        <dbReference type="SMART" id="SM00978"/>
    </source>
</evidence>
<reference evidence="3 4" key="1">
    <citation type="submission" date="2018-07" db="EMBL/GenBank/DDBJ databases">
        <title>Genomic Encyclopedia of Type Strains, Phase IV (KMG-IV): sequencing the most valuable type-strain genomes for metagenomic binning, comparative biology and taxonomic classification.</title>
        <authorList>
            <person name="Goeker M."/>
        </authorList>
    </citation>
    <scope>NUCLEOTIDE SEQUENCE [LARGE SCALE GENOMIC DNA]</scope>
    <source>
        <strain evidence="3 4">DSM 16500</strain>
    </source>
</reference>
<sequence>MMRKFISILCMVLLTLGLVMHDAQAKRFGGGRSFGMSRSISNPTRSFGTPQRSGLSNPWVNRLAGLALGGLLAYLFMSNGLASGIIAWLLVAGAVLLLVSLWRQRKQAMAQSGAYNTAFKNHYLYNASHPASQVAGSGAFPADFDSQTFLRDVKAQFIQLQAAYDQKNTRLIRELTTPEAFAEIQLQLHERGNAENFTEVVTLDAVLLDTATESTILFDREEKIPVASVRFSGMIREDSNEPALAFNEIWHFQKDMKSSRWIVAGIQQS</sequence>
<keyword evidence="4" id="KW-1185">Reference proteome</keyword>
<dbReference type="InterPro" id="IPR032710">
    <property type="entry name" value="NTF2-like_dom_sf"/>
</dbReference>
<evidence type="ECO:0000313" key="3">
    <source>
        <dbReference type="EMBL" id="RDI42054.1"/>
    </source>
</evidence>